<evidence type="ECO:0000313" key="12">
    <source>
        <dbReference type="Proteomes" id="UP001408356"/>
    </source>
</evidence>
<dbReference type="PROSITE" id="PS51559">
    <property type="entry name" value="SAM_RMT2"/>
    <property type="match status" value="1"/>
</dbReference>
<evidence type="ECO:0000256" key="8">
    <source>
        <dbReference type="PIRNR" id="PIRNR038148"/>
    </source>
</evidence>
<feature type="compositionally biased region" description="Acidic residues" evidence="9">
    <location>
        <begin position="135"/>
        <end position="163"/>
    </location>
</feature>
<dbReference type="SUPFAM" id="SSF48403">
    <property type="entry name" value="Ankyrin repeat"/>
    <property type="match status" value="1"/>
</dbReference>
<evidence type="ECO:0000256" key="4">
    <source>
        <dbReference type="ARBA" id="ARBA00022603"/>
    </source>
</evidence>
<evidence type="ECO:0000256" key="7">
    <source>
        <dbReference type="ARBA" id="ARBA00023242"/>
    </source>
</evidence>
<evidence type="ECO:0000259" key="10">
    <source>
        <dbReference type="PROSITE" id="PS51559"/>
    </source>
</evidence>
<dbReference type="PIRSF" id="PIRSF038148">
    <property type="entry name" value="Arginine_N-mtfrase-2"/>
    <property type="match status" value="1"/>
</dbReference>
<dbReference type="CDD" id="cd02440">
    <property type="entry name" value="AdoMet_MTases"/>
    <property type="match status" value="1"/>
</dbReference>
<evidence type="ECO:0000256" key="1">
    <source>
        <dbReference type="ARBA" id="ARBA00002207"/>
    </source>
</evidence>
<evidence type="ECO:0000256" key="9">
    <source>
        <dbReference type="SAM" id="MobiDB-lite"/>
    </source>
</evidence>
<dbReference type="InterPro" id="IPR026480">
    <property type="entry name" value="RMT2_dom"/>
</dbReference>
<feature type="compositionally biased region" description="Acidic residues" evidence="9">
    <location>
        <begin position="173"/>
        <end position="184"/>
    </location>
</feature>
<comment type="similarity">
    <text evidence="8">Belongs to the class I-like SAM-binding methyltransferase superfamily. RMT2 methyltransferase family.</text>
</comment>
<keyword evidence="7 8" id="KW-0539">Nucleus</keyword>
<keyword evidence="6" id="KW-0949">S-adenosyl-L-methionine</keyword>
<dbReference type="EMBL" id="JARVKF010000444">
    <property type="protein sequence ID" value="KAK9413040.1"/>
    <property type="molecule type" value="Genomic_DNA"/>
</dbReference>
<evidence type="ECO:0000313" key="11">
    <source>
        <dbReference type="EMBL" id="KAK9413040.1"/>
    </source>
</evidence>
<reference evidence="11 12" key="1">
    <citation type="journal article" date="2024" name="J. Plant Pathol.">
        <title>Sequence and assembly of the genome of Seiridium unicorne, isolate CBS 538.82, causal agent of cypress canker disease.</title>
        <authorList>
            <person name="Scali E."/>
            <person name="Rocca G.D."/>
            <person name="Danti R."/>
            <person name="Garbelotto M."/>
            <person name="Barberini S."/>
            <person name="Baroncelli R."/>
            <person name="Emiliani G."/>
        </authorList>
    </citation>
    <scope>NUCLEOTIDE SEQUENCE [LARGE SCALE GENOMIC DNA]</scope>
    <source>
        <strain evidence="11 12">BM-138-508</strain>
    </source>
</reference>
<dbReference type="Gene3D" id="3.40.50.150">
    <property type="entry name" value="Vaccinia Virus protein VP39"/>
    <property type="match status" value="1"/>
</dbReference>
<dbReference type="Proteomes" id="UP001408356">
    <property type="component" value="Unassembled WGS sequence"/>
</dbReference>
<keyword evidence="3 8" id="KW-0963">Cytoplasm</keyword>
<sequence>MTDSKDSIEKRIPPSCPSSISQILTQAWHHNLADLKQLLDVPGRASVQEPTTGETPLHAAIRAAGNDKNTNQENAKAVLEELFFSGAIWNDVDSNNETPGDVAARLHQTELYQMCVEAGVRAELLFGLLEGYEEISSQDDEDEEMEEADVQSSAAEEDGDEAPELVPTKSIEEKEEEVEEETEIVESNPDRAFEPPKPVTGDDQVNSEEYLRSNLTYTDGKLVDSSLNGVMMAWETEIMRASVEALLPGLAVGKKILNIGFGMGIIDAMFTETHPSKHHIIEAHPEVIAHIKGPDSKFGEDWVARGPEDGAYKVYQGRWQDVVAKLLEAGETYDAIYFDTFGEDYSQLRMFFTEHVPGLLKEDGRFGFFNGLGADRQICYDVYTKVVEMHLSDAGMDVEWQEMDVDMKGLGHDGEGEWEGVKRRYWTLKTMEHLRPSDFEMPDLCHSLCRT</sequence>
<keyword evidence="12" id="KW-1185">Reference proteome</keyword>
<evidence type="ECO:0000256" key="2">
    <source>
        <dbReference type="ARBA" id="ARBA00011245"/>
    </source>
</evidence>
<proteinExistence type="inferred from homology"/>
<protein>
    <recommendedName>
        <fullName evidence="8">Arginine N-methyltransferase 2</fullName>
        <ecNumber evidence="8">2.1.1.-</ecNumber>
    </recommendedName>
</protein>
<dbReference type="SUPFAM" id="SSF53335">
    <property type="entry name" value="S-adenosyl-L-methionine-dependent methyltransferases"/>
    <property type="match status" value="1"/>
</dbReference>
<dbReference type="PANTHER" id="PTHR32379">
    <property type="entry name" value="GUANIDINOACETATE N-METHYLTRANSFERASE"/>
    <property type="match status" value="1"/>
</dbReference>
<dbReference type="InterPro" id="IPR036770">
    <property type="entry name" value="Ankyrin_rpt-contain_sf"/>
</dbReference>
<dbReference type="InterPro" id="IPR017408">
    <property type="entry name" value="Arginine_N-MeTrfase_2"/>
</dbReference>
<evidence type="ECO:0000256" key="3">
    <source>
        <dbReference type="ARBA" id="ARBA00022490"/>
    </source>
</evidence>
<comment type="caution">
    <text evidence="11">The sequence shown here is derived from an EMBL/GenBank/DDBJ whole genome shotgun (WGS) entry which is preliminary data.</text>
</comment>
<comment type="subunit">
    <text evidence="2 8">Monomer.</text>
</comment>
<accession>A0ABR2UF04</accession>
<name>A0ABR2UF04_9PEZI</name>
<evidence type="ECO:0000256" key="6">
    <source>
        <dbReference type="ARBA" id="ARBA00022691"/>
    </source>
</evidence>
<evidence type="ECO:0000256" key="5">
    <source>
        <dbReference type="ARBA" id="ARBA00022679"/>
    </source>
</evidence>
<comment type="subcellular location">
    <subcellularLocation>
        <location evidence="8">Cytoplasm</location>
    </subcellularLocation>
    <subcellularLocation>
        <location evidence="8">Nucleus</location>
    </subcellularLocation>
</comment>
<keyword evidence="4 8" id="KW-0489">Methyltransferase</keyword>
<gene>
    <name evidence="11" type="ORF">SUNI508_12126</name>
</gene>
<dbReference type="Gene3D" id="1.25.40.20">
    <property type="entry name" value="Ankyrin repeat-containing domain"/>
    <property type="match status" value="1"/>
</dbReference>
<keyword evidence="5 8" id="KW-0808">Transferase</keyword>
<feature type="region of interest" description="Disordered" evidence="9">
    <location>
        <begin position="135"/>
        <end position="204"/>
    </location>
</feature>
<feature type="domain" description="RMT2" evidence="10">
    <location>
        <begin position="203"/>
        <end position="451"/>
    </location>
</feature>
<dbReference type="EC" id="2.1.1.-" evidence="8"/>
<dbReference type="PANTHER" id="PTHR32379:SF1">
    <property type="entry name" value="GUANIDINOACETATE N-METHYLTRANSFERASE"/>
    <property type="match status" value="1"/>
</dbReference>
<organism evidence="11 12">
    <name type="scientific">Seiridium unicorne</name>
    <dbReference type="NCBI Taxonomy" id="138068"/>
    <lineage>
        <taxon>Eukaryota</taxon>
        <taxon>Fungi</taxon>
        <taxon>Dikarya</taxon>
        <taxon>Ascomycota</taxon>
        <taxon>Pezizomycotina</taxon>
        <taxon>Sordariomycetes</taxon>
        <taxon>Xylariomycetidae</taxon>
        <taxon>Amphisphaeriales</taxon>
        <taxon>Sporocadaceae</taxon>
        <taxon>Seiridium</taxon>
    </lineage>
</organism>
<comment type="function">
    <text evidence="1 8">S-adenosyl-L-methionine-dependent protein-arginine N-methyltransferase that methylates the delta-nitrogen atom of arginine residues to form N5-methylarginine (type IV) in target proteins. Monomethylates ribosomal protein L12.</text>
</comment>
<dbReference type="InterPro" id="IPR029063">
    <property type="entry name" value="SAM-dependent_MTases_sf"/>
</dbReference>
<dbReference type="InterPro" id="IPR051038">
    <property type="entry name" value="RMT2/GAMT_Mtase"/>
</dbReference>